<accession>A0ABN9VLP4</accession>
<reference evidence="2" key="1">
    <citation type="submission" date="2023-10" db="EMBL/GenBank/DDBJ databases">
        <authorList>
            <person name="Chen Y."/>
            <person name="Shah S."/>
            <person name="Dougan E. K."/>
            <person name="Thang M."/>
            <person name="Chan C."/>
        </authorList>
    </citation>
    <scope>NUCLEOTIDE SEQUENCE [LARGE SCALE GENOMIC DNA]</scope>
</reference>
<keyword evidence="3" id="KW-1185">Reference proteome</keyword>
<protein>
    <submittedName>
        <fullName evidence="2">Uncharacterized protein</fullName>
    </submittedName>
</protein>
<organism evidence="2 3">
    <name type="scientific">Prorocentrum cordatum</name>
    <dbReference type="NCBI Taxonomy" id="2364126"/>
    <lineage>
        <taxon>Eukaryota</taxon>
        <taxon>Sar</taxon>
        <taxon>Alveolata</taxon>
        <taxon>Dinophyceae</taxon>
        <taxon>Prorocentrales</taxon>
        <taxon>Prorocentraceae</taxon>
        <taxon>Prorocentrum</taxon>
    </lineage>
</organism>
<feature type="region of interest" description="Disordered" evidence="1">
    <location>
        <begin position="303"/>
        <end position="337"/>
    </location>
</feature>
<feature type="compositionally biased region" description="Low complexity" evidence="1">
    <location>
        <begin position="326"/>
        <end position="337"/>
    </location>
</feature>
<evidence type="ECO:0000256" key="1">
    <source>
        <dbReference type="SAM" id="MobiDB-lite"/>
    </source>
</evidence>
<dbReference type="Proteomes" id="UP001189429">
    <property type="component" value="Unassembled WGS sequence"/>
</dbReference>
<dbReference type="EMBL" id="CAUYUJ010017376">
    <property type="protein sequence ID" value="CAK0874254.1"/>
    <property type="molecule type" value="Genomic_DNA"/>
</dbReference>
<comment type="caution">
    <text evidence="2">The sequence shown here is derived from an EMBL/GenBank/DDBJ whole genome shotgun (WGS) entry which is preliminary data.</text>
</comment>
<evidence type="ECO:0000313" key="2">
    <source>
        <dbReference type="EMBL" id="CAK0874254.1"/>
    </source>
</evidence>
<name>A0ABN9VLP4_9DINO</name>
<sequence>MQKQTPSFNVDALDSVIDEITLSTAFSGTGGAELAMCGMFKCIRHFSANPDQTHKPTTLYALEYFRPSQRELLALPHPPRCVFGDITSGINPKVRRDLINNAYRMPYDRLSSMFRNNPNIMSRTMMCVVHGKECPLPRATAHFGGTECVAWSSQGAHDGASGARVLPWSCWVGQRLLIEDDFIGHENVPEFPWDLLRVELESKYACLPENSCVICAADHGQAYRRSRRVSMFIHKRVVLLMRGPCRPFFSELEQQCRRVCGFTWREYFWAADDDADLLREIAAAAGRRMRSVNMPRRVSPLGLRLSPCPRVGPPSSSTRPPRLDVAPLASVAPSSPSLRARREALSGHVRQTLQASRSVLSEANDPATQAEKARLVRSDADAALLVAELRIRDTYAAMTKTGAPDAECVAALGQTPGVHSHCTWGSGLLFTIIKHSEFYYSTAHARWLTAAELLTIVRRSDMGQLESTYRKLRKRLSED</sequence>
<evidence type="ECO:0000313" key="3">
    <source>
        <dbReference type="Proteomes" id="UP001189429"/>
    </source>
</evidence>
<gene>
    <name evidence="2" type="ORF">PCOR1329_LOCUS59214</name>
</gene>
<proteinExistence type="predicted"/>